<sequence>MLDKGNVLISFDHEASPGLRFQPGDALNTW</sequence>
<dbReference type="EMBL" id="CP036299">
    <property type="protein sequence ID" value="QDV28640.1"/>
    <property type="molecule type" value="Genomic_DNA"/>
</dbReference>
<dbReference type="Proteomes" id="UP000315349">
    <property type="component" value="Chromosome"/>
</dbReference>
<evidence type="ECO:0000313" key="2">
    <source>
        <dbReference type="Proteomes" id="UP000315349"/>
    </source>
</evidence>
<reference evidence="1 2" key="1">
    <citation type="submission" date="2019-02" db="EMBL/GenBank/DDBJ databases">
        <title>Deep-cultivation of Planctomycetes and their phenomic and genomic characterization uncovers novel biology.</title>
        <authorList>
            <person name="Wiegand S."/>
            <person name="Jogler M."/>
            <person name="Boedeker C."/>
            <person name="Pinto D."/>
            <person name="Vollmers J."/>
            <person name="Rivas-Marin E."/>
            <person name="Kohn T."/>
            <person name="Peeters S.H."/>
            <person name="Heuer A."/>
            <person name="Rast P."/>
            <person name="Oberbeckmann S."/>
            <person name="Bunk B."/>
            <person name="Jeske O."/>
            <person name="Meyerdierks A."/>
            <person name="Storesund J.E."/>
            <person name="Kallscheuer N."/>
            <person name="Luecker S."/>
            <person name="Lage O.M."/>
            <person name="Pohl T."/>
            <person name="Merkel B.J."/>
            <person name="Hornburger P."/>
            <person name="Mueller R.-W."/>
            <person name="Bruemmer F."/>
            <person name="Labrenz M."/>
            <person name="Spormann A.M."/>
            <person name="Op den Camp H."/>
            <person name="Overmann J."/>
            <person name="Amann R."/>
            <person name="Jetten M.S.M."/>
            <person name="Mascher T."/>
            <person name="Medema M.H."/>
            <person name="Devos D.P."/>
            <person name="Kaster A.-K."/>
            <person name="Ovreas L."/>
            <person name="Rohde M."/>
            <person name="Galperin M.Y."/>
            <person name="Jogler C."/>
        </authorList>
    </citation>
    <scope>NUCLEOTIDE SEQUENCE [LARGE SCALE GENOMIC DNA]</scope>
    <source>
        <strain evidence="1 2">Spb1</strain>
    </source>
</reference>
<organism evidence="1 2">
    <name type="scientific">Planctopirus ephydatiae</name>
    <dbReference type="NCBI Taxonomy" id="2528019"/>
    <lineage>
        <taxon>Bacteria</taxon>
        <taxon>Pseudomonadati</taxon>
        <taxon>Planctomycetota</taxon>
        <taxon>Planctomycetia</taxon>
        <taxon>Planctomycetales</taxon>
        <taxon>Planctomycetaceae</taxon>
        <taxon>Planctopirus</taxon>
    </lineage>
</organism>
<protein>
    <submittedName>
        <fullName evidence="1">Uncharacterized protein</fullName>
    </submittedName>
</protein>
<keyword evidence="2" id="KW-1185">Reference proteome</keyword>
<dbReference type="AlphaFoldDB" id="A0A518GJB0"/>
<name>A0A518GJB0_9PLAN</name>
<dbReference type="KEGG" id="peh:Spb1_05040"/>
<gene>
    <name evidence="1" type="ORF">Spb1_05040</name>
</gene>
<proteinExistence type="predicted"/>
<accession>A0A518GJB0</accession>
<evidence type="ECO:0000313" key="1">
    <source>
        <dbReference type="EMBL" id="QDV28640.1"/>
    </source>
</evidence>